<dbReference type="OrthoDB" id="605328at2759"/>
<feature type="non-terminal residue" evidence="1">
    <location>
        <position position="1"/>
    </location>
</feature>
<protein>
    <recommendedName>
        <fullName evidence="3">F-box associated domain-containing protein</fullName>
    </recommendedName>
</protein>
<comment type="caution">
    <text evidence="1">The sequence shown here is derived from an EMBL/GenBank/DDBJ whole genome shotgun (WGS) entry which is preliminary data.</text>
</comment>
<name>A0A5J9TD75_9POAL</name>
<sequence>ASCAQTASCRNHSVANPATRQCAILPQPPPSRVGDRDVDWYRSYLIYDPAVSPHYEVLSVPDYYDGYWKHRVETSPHHLRMFSSRTWQWEETTFLHEGEPVVAGRALSLSERYGVYWQDALYVYWHANAITRILLTTKKYRLIQLPPKQPATLYLGKSNKGVYCAYMEDSRIWIWLLNGSMDLAEYQVDWDSDNDDIVQIDDTLRTSLFRILGFHPYKKVIFLEETMSKGVAYHWKSSKYQYLGRIYTESYREDASYQASITASFPYTPCWIDLLRGKHY</sequence>
<evidence type="ECO:0000313" key="2">
    <source>
        <dbReference type="Proteomes" id="UP000324897"/>
    </source>
</evidence>
<dbReference type="PANTHER" id="PTHR34591">
    <property type="entry name" value="OS03G0653100 PROTEIN-RELATED"/>
    <property type="match status" value="1"/>
</dbReference>
<evidence type="ECO:0000313" key="1">
    <source>
        <dbReference type="EMBL" id="TVU09187.1"/>
    </source>
</evidence>
<organism evidence="1 2">
    <name type="scientific">Eragrostis curvula</name>
    <name type="common">weeping love grass</name>
    <dbReference type="NCBI Taxonomy" id="38414"/>
    <lineage>
        <taxon>Eukaryota</taxon>
        <taxon>Viridiplantae</taxon>
        <taxon>Streptophyta</taxon>
        <taxon>Embryophyta</taxon>
        <taxon>Tracheophyta</taxon>
        <taxon>Spermatophyta</taxon>
        <taxon>Magnoliopsida</taxon>
        <taxon>Liliopsida</taxon>
        <taxon>Poales</taxon>
        <taxon>Poaceae</taxon>
        <taxon>PACMAD clade</taxon>
        <taxon>Chloridoideae</taxon>
        <taxon>Eragrostideae</taxon>
        <taxon>Eragrostidinae</taxon>
        <taxon>Eragrostis</taxon>
    </lineage>
</organism>
<proteinExistence type="predicted"/>
<evidence type="ECO:0008006" key="3">
    <source>
        <dbReference type="Google" id="ProtNLM"/>
    </source>
</evidence>
<dbReference type="Gramene" id="TVU09187">
    <property type="protein sequence ID" value="TVU09187"/>
    <property type="gene ID" value="EJB05_42634"/>
</dbReference>
<gene>
    <name evidence="1" type="ORF">EJB05_42634</name>
</gene>
<keyword evidence="2" id="KW-1185">Reference proteome</keyword>
<dbReference type="EMBL" id="RWGY01000039">
    <property type="protein sequence ID" value="TVU09187.1"/>
    <property type="molecule type" value="Genomic_DNA"/>
</dbReference>
<dbReference type="AlphaFoldDB" id="A0A5J9TD75"/>
<dbReference type="Proteomes" id="UP000324897">
    <property type="component" value="Chromosome 3"/>
</dbReference>
<reference evidence="1 2" key="1">
    <citation type="journal article" date="2019" name="Sci. Rep.">
        <title>A high-quality genome of Eragrostis curvula grass provides insights into Poaceae evolution and supports new strategies to enhance forage quality.</title>
        <authorList>
            <person name="Carballo J."/>
            <person name="Santos B.A.C.M."/>
            <person name="Zappacosta D."/>
            <person name="Garbus I."/>
            <person name="Selva J.P."/>
            <person name="Gallo C.A."/>
            <person name="Diaz A."/>
            <person name="Albertini E."/>
            <person name="Caccamo M."/>
            <person name="Echenique V."/>
        </authorList>
    </citation>
    <scope>NUCLEOTIDE SEQUENCE [LARGE SCALE GENOMIC DNA]</scope>
    <source>
        <strain evidence="2">cv. Victoria</strain>
        <tissue evidence="1">Leaf</tissue>
    </source>
</reference>
<dbReference type="PANTHER" id="PTHR34591:SF55">
    <property type="entry name" value="F-BOX DOMAIN-CONTAINING PROTEIN"/>
    <property type="match status" value="1"/>
</dbReference>
<accession>A0A5J9TD75</accession>